<accession>A0A0F7LAF2</accession>
<dbReference type="EMBL" id="KR029603">
    <property type="protein sequence ID" value="AKH48362.1"/>
    <property type="molecule type" value="Genomic_DNA"/>
</dbReference>
<feature type="region of interest" description="Disordered" evidence="1">
    <location>
        <begin position="1"/>
        <end position="92"/>
    </location>
</feature>
<evidence type="ECO:0000313" key="2">
    <source>
        <dbReference type="EMBL" id="AKH48362.1"/>
    </source>
</evidence>
<organism evidence="2">
    <name type="scientific">uncultured marine virus</name>
    <dbReference type="NCBI Taxonomy" id="186617"/>
    <lineage>
        <taxon>Viruses</taxon>
        <taxon>environmental samples</taxon>
    </lineage>
</organism>
<reference evidence="2" key="1">
    <citation type="journal article" date="2015" name="Front. Microbiol.">
        <title>Combining genomic sequencing methods to explore viral diversity and reveal potential virus-host interactions.</title>
        <authorList>
            <person name="Chow C.E."/>
            <person name="Winget D.M."/>
            <person name="White R.A.III."/>
            <person name="Hallam S.J."/>
            <person name="Suttle C.A."/>
        </authorList>
    </citation>
    <scope>NUCLEOTIDE SEQUENCE</scope>
    <source>
        <strain evidence="2">Oxic1_8</strain>
    </source>
</reference>
<feature type="compositionally biased region" description="Basic residues" evidence="1">
    <location>
        <begin position="16"/>
        <end position="48"/>
    </location>
</feature>
<feature type="compositionally biased region" description="Basic and acidic residues" evidence="1">
    <location>
        <begin position="68"/>
        <end position="80"/>
    </location>
</feature>
<feature type="compositionally biased region" description="Basic residues" evidence="1">
    <location>
        <begin position="81"/>
        <end position="92"/>
    </location>
</feature>
<sequence>MIVRGTRSAFLPMTNRRPRRDRPAGRRISRRGIYRGRGGQTRRRRRSRSQSPPGCRRSRATARPAPSPRDRRRGESEFGQRRRRYFSSGRHK</sequence>
<name>A0A0F7LAF2_9VIRU</name>
<proteinExistence type="predicted"/>
<evidence type="ECO:0000256" key="1">
    <source>
        <dbReference type="SAM" id="MobiDB-lite"/>
    </source>
</evidence>
<protein>
    <submittedName>
        <fullName evidence="2">Uncharacterized protein</fullName>
    </submittedName>
</protein>
<reference evidence="2" key="2">
    <citation type="submission" date="2015-03" db="EMBL/GenBank/DDBJ databases">
        <authorList>
            <person name="Chow C.-E.T."/>
            <person name="Winget D.M."/>
            <person name="White R.A.III."/>
            <person name="Hallam S.J."/>
            <person name="Suttle C.A."/>
        </authorList>
    </citation>
    <scope>NUCLEOTIDE SEQUENCE</scope>
    <source>
        <strain evidence="2">Oxic1_8</strain>
    </source>
</reference>